<accession>A0A482KAT2</accession>
<name>A0A482KAT2_STAEP</name>
<dbReference type="AlphaFoldDB" id="A0A482KAT2"/>
<dbReference type="InterPro" id="IPR026001">
    <property type="entry name" value="Abi-like_C"/>
</dbReference>
<evidence type="ECO:0000313" key="2">
    <source>
        <dbReference type="EMBL" id="QBP79311.1"/>
    </source>
</evidence>
<dbReference type="RefSeq" id="WP_158171838.1">
    <property type="nucleotide sequence ID" value="NZ_CP043847.1"/>
</dbReference>
<feature type="domain" description="Abortive infection protein-like C-terminal" evidence="1">
    <location>
        <begin position="222"/>
        <end position="294"/>
    </location>
</feature>
<evidence type="ECO:0000259" key="1">
    <source>
        <dbReference type="Pfam" id="PF14355"/>
    </source>
</evidence>
<protein>
    <recommendedName>
        <fullName evidence="1">Abortive infection protein-like C-terminal domain-containing protein</fullName>
    </recommendedName>
</protein>
<organism evidence="2">
    <name type="scientific">Staphylococcus epidermidis</name>
    <dbReference type="NCBI Taxonomy" id="1282"/>
    <lineage>
        <taxon>Bacteria</taxon>
        <taxon>Bacillati</taxon>
        <taxon>Bacillota</taxon>
        <taxon>Bacilli</taxon>
        <taxon>Bacillales</taxon>
        <taxon>Staphylococcaceae</taxon>
        <taxon>Staphylococcus</taxon>
    </lineage>
</organism>
<sequence>MNFELKNKDILQLFLGDAEVSIPDNNELGIDGYNISMPYLTHAEITGVGATFGINSEEIVEGNRLERISYITQKIIQSKKETEFLNYFLDKSKIVSRHTSEFSLYTDEELNNLVSQELKAYEKYIKRILKFSNKKLVKDTHGYTILPITNNSYTVSTVDVESKIDVNYVQRLVKHIKQSLDEASYDSLVTQCRTLIEEINVYILENNMNDYKSNGDINKQNQKVKKMLNINQKSDYDKRVNEMLGGLDKIVNAIAKMRNDYSDSHGVGSRRIKINKREAKLIMNATFTYCNYITEVYVDKREKVEKDDHNN</sequence>
<reference evidence="2" key="1">
    <citation type="submission" date="2018-10" db="EMBL/GenBank/DDBJ databases">
        <title>First Description of Arginine Catabolic Mobile Element (ACME) Type VI Harboring the kdp Operon Only in Staphylococcus epidermidis Using Short and Long Read Whole Genome Sequencing: Further Evidence of ACME Diversity.</title>
        <authorList>
            <person name="McManus B.A."/>
            <person name="O'Connor A.M."/>
            <person name="Egan S."/>
            <person name="Flanagan P.R."/>
            <person name="Coleman D.C."/>
        </authorList>
    </citation>
    <scope>NUCLEOTIDE SEQUENCE</scope>
    <source>
        <strain evidence="2">R02OR2</strain>
    </source>
</reference>
<dbReference type="EMBL" id="MK078516">
    <property type="protein sequence ID" value="QBP79311.1"/>
    <property type="molecule type" value="Genomic_DNA"/>
</dbReference>
<proteinExistence type="predicted"/>
<dbReference type="Pfam" id="PF14355">
    <property type="entry name" value="Abi_C"/>
    <property type="match status" value="1"/>
</dbReference>